<sequence>MPKNIYLPKENIPKTEEVRYLEDQNQKPSKDKKSETPPANNNQKNPVKEYKDNVPIKELDRNKDYYQQECKACTSKVNRLIKYEHLKLGNDKDEIKPHRTDLCVKCQTEEKC</sequence>
<protein>
    <submittedName>
        <fullName evidence="2">5552_t:CDS:1</fullName>
    </submittedName>
</protein>
<dbReference type="OrthoDB" id="10038672at2759"/>
<proteinExistence type="predicted"/>
<feature type="compositionally biased region" description="Basic and acidic residues" evidence="1">
    <location>
        <begin position="11"/>
        <end position="35"/>
    </location>
</feature>
<gene>
    <name evidence="2" type="ORF">FWILDA_LOCUS286</name>
</gene>
<organism evidence="2 3">
    <name type="scientific">Funneliformis geosporum</name>
    <dbReference type="NCBI Taxonomy" id="1117311"/>
    <lineage>
        <taxon>Eukaryota</taxon>
        <taxon>Fungi</taxon>
        <taxon>Fungi incertae sedis</taxon>
        <taxon>Mucoromycota</taxon>
        <taxon>Glomeromycotina</taxon>
        <taxon>Glomeromycetes</taxon>
        <taxon>Glomerales</taxon>
        <taxon>Glomeraceae</taxon>
        <taxon>Funneliformis</taxon>
    </lineage>
</organism>
<evidence type="ECO:0000313" key="2">
    <source>
        <dbReference type="EMBL" id="CAI2161900.1"/>
    </source>
</evidence>
<feature type="region of interest" description="Disordered" evidence="1">
    <location>
        <begin position="1"/>
        <end position="53"/>
    </location>
</feature>
<dbReference type="EMBL" id="CAMKVN010000017">
    <property type="protein sequence ID" value="CAI2161900.1"/>
    <property type="molecule type" value="Genomic_DNA"/>
</dbReference>
<name>A0A9W4SAG2_9GLOM</name>
<keyword evidence="3" id="KW-1185">Reference proteome</keyword>
<evidence type="ECO:0000313" key="3">
    <source>
        <dbReference type="Proteomes" id="UP001153678"/>
    </source>
</evidence>
<reference evidence="2" key="1">
    <citation type="submission" date="2022-08" db="EMBL/GenBank/DDBJ databases">
        <authorList>
            <person name="Kallberg Y."/>
            <person name="Tangrot J."/>
            <person name="Rosling A."/>
        </authorList>
    </citation>
    <scope>NUCLEOTIDE SEQUENCE</scope>
    <source>
        <strain evidence="2">Wild A</strain>
    </source>
</reference>
<accession>A0A9W4SAG2</accession>
<dbReference type="Proteomes" id="UP001153678">
    <property type="component" value="Unassembled WGS sequence"/>
</dbReference>
<comment type="caution">
    <text evidence="2">The sequence shown here is derived from an EMBL/GenBank/DDBJ whole genome shotgun (WGS) entry which is preliminary data.</text>
</comment>
<dbReference type="AlphaFoldDB" id="A0A9W4SAG2"/>
<evidence type="ECO:0000256" key="1">
    <source>
        <dbReference type="SAM" id="MobiDB-lite"/>
    </source>
</evidence>